<organism evidence="2">
    <name type="scientific">Salix viminalis</name>
    <name type="common">Common osier</name>
    <name type="synonym">Basket willow</name>
    <dbReference type="NCBI Taxonomy" id="40686"/>
    <lineage>
        <taxon>Eukaryota</taxon>
        <taxon>Viridiplantae</taxon>
        <taxon>Streptophyta</taxon>
        <taxon>Embryophyta</taxon>
        <taxon>Tracheophyta</taxon>
        <taxon>Spermatophyta</taxon>
        <taxon>Magnoliopsida</taxon>
        <taxon>eudicotyledons</taxon>
        <taxon>Gunneridae</taxon>
        <taxon>Pentapetalae</taxon>
        <taxon>rosids</taxon>
        <taxon>fabids</taxon>
        <taxon>Malpighiales</taxon>
        <taxon>Salicaceae</taxon>
        <taxon>Saliceae</taxon>
        <taxon>Salix</taxon>
    </lineage>
</organism>
<gene>
    <name evidence="2" type="ORF">SVIM_LOCUS514532</name>
</gene>
<evidence type="ECO:0000256" key="1">
    <source>
        <dbReference type="SAM" id="MobiDB-lite"/>
    </source>
</evidence>
<proteinExistence type="predicted"/>
<evidence type="ECO:0000313" key="2">
    <source>
        <dbReference type="EMBL" id="VFU66304.1"/>
    </source>
</evidence>
<feature type="region of interest" description="Disordered" evidence="1">
    <location>
        <begin position="1"/>
        <end position="22"/>
    </location>
</feature>
<name>A0A6N2NGS2_SALVM</name>
<reference evidence="2" key="1">
    <citation type="submission" date="2019-03" db="EMBL/GenBank/DDBJ databases">
        <authorList>
            <person name="Mank J."/>
            <person name="Almeida P."/>
        </authorList>
    </citation>
    <scope>NUCLEOTIDE SEQUENCE</scope>
    <source>
        <strain evidence="2">78183</strain>
    </source>
</reference>
<accession>A0A6N2NGS2</accession>
<protein>
    <submittedName>
        <fullName evidence="2">Uncharacterized protein</fullName>
    </submittedName>
</protein>
<feature type="region of interest" description="Disordered" evidence="1">
    <location>
        <begin position="39"/>
        <end position="68"/>
    </location>
</feature>
<dbReference type="AlphaFoldDB" id="A0A6N2NGS2"/>
<sequence>MTPSSTFPHRNPSHLSNSNNHETRSISFPIYITLAPRVSLSHSHQTSQTSSSSSSSSSLPLKSLSTYR</sequence>
<dbReference type="EMBL" id="CAADRP010002351">
    <property type="protein sequence ID" value="VFU66304.1"/>
    <property type="molecule type" value="Genomic_DNA"/>
</dbReference>
<feature type="compositionally biased region" description="Polar residues" evidence="1">
    <location>
        <begin position="1"/>
        <end position="20"/>
    </location>
</feature>